<protein>
    <submittedName>
        <fullName evidence="1">Uncharacterized protein</fullName>
    </submittedName>
</protein>
<sequence>MKSKSITLFFSFRFFAMQRKILFVLAQVLHIQSRMFSEKKSKLKTEMCRLFVVFILIFEIFYSCKEEAGDPNPYADVLSSSPLSKMENYVGLESEDWASKIFNLDKHALNYVKELNRVDGFTESPSPMKDLNIFKTTLLDALNSQTGTVATLLKKKLFRIYVCENLGGSAVSGIIRKDGKSVGGFVILDANTLNRNANDWISYKENSTFQKGNTKIRIRIEEEKQNTKANALRYILLHEFGHIISETEKIGPSFFSSKRSFANFEFYQGVWKSEKVSYLDDSVFTIRPQIHFYSESLPLEDNWEKIYPILSQTPLPTLYSATNADDFFADSFVSYVHVVLEKKPWELEILKNNKPIFKMENGIRNDSLQSQRKIIERILSQ</sequence>
<dbReference type="OrthoDB" id="8699919at2"/>
<dbReference type="GO" id="GO:0008237">
    <property type="term" value="F:metallopeptidase activity"/>
    <property type="evidence" value="ECO:0007669"/>
    <property type="project" value="InterPro"/>
</dbReference>
<name>A0A2M9ZZ31_9LEPT</name>
<dbReference type="AlphaFoldDB" id="A0A2M9ZZ31"/>
<dbReference type="Proteomes" id="UP000231843">
    <property type="component" value="Unassembled WGS sequence"/>
</dbReference>
<accession>A0A2M9ZZ31</accession>
<gene>
    <name evidence="1" type="ORF">CH365_11100</name>
</gene>
<comment type="caution">
    <text evidence="1">The sequence shown here is derived from an EMBL/GenBank/DDBJ whole genome shotgun (WGS) entry which is preliminary data.</text>
</comment>
<proteinExistence type="predicted"/>
<keyword evidence="2" id="KW-1185">Reference proteome</keyword>
<reference evidence="1 2" key="1">
    <citation type="submission" date="2017-07" db="EMBL/GenBank/DDBJ databases">
        <title>Leptospira spp. isolated from tropical soils.</title>
        <authorList>
            <person name="Thibeaux R."/>
            <person name="Iraola G."/>
            <person name="Ferres I."/>
            <person name="Bierque E."/>
            <person name="Girault D."/>
            <person name="Soupe-Gilbert M.-E."/>
            <person name="Picardeau M."/>
            <person name="Goarant C."/>
        </authorList>
    </citation>
    <scope>NUCLEOTIDE SEQUENCE [LARGE SCALE GENOMIC DNA]</scope>
    <source>
        <strain evidence="1 2">ES4-C-A1</strain>
    </source>
</reference>
<dbReference type="EMBL" id="NPEA01000005">
    <property type="protein sequence ID" value="PJZ77278.1"/>
    <property type="molecule type" value="Genomic_DNA"/>
</dbReference>
<evidence type="ECO:0000313" key="2">
    <source>
        <dbReference type="Proteomes" id="UP000231843"/>
    </source>
</evidence>
<dbReference type="Gene3D" id="3.40.390.10">
    <property type="entry name" value="Collagenase (Catalytic Domain)"/>
    <property type="match status" value="1"/>
</dbReference>
<organism evidence="1 2">
    <name type="scientific">Leptospira neocaledonica</name>
    <dbReference type="NCBI Taxonomy" id="2023192"/>
    <lineage>
        <taxon>Bacteria</taxon>
        <taxon>Pseudomonadati</taxon>
        <taxon>Spirochaetota</taxon>
        <taxon>Spirochaetia</taxon>
        <taxon>Leptospirales</taxon>
        <taxon>Leptospiraceae</taxon>
        <taxon>Leptospira</taxon>
    </lineage>
</organism>
<dbReference type="InterPro" id="IPR024079">
    <property type="entry name" value="MetalloPept_cat_dom_sf"/>
</dbReference>
<evidence type="ECO:0000313" key="1">
    <source>
        <dbReference type="EMBL" id="PJZ77278.1"/>
    </source>
</evidence>